<organism evidence="1 2">
    <name type="scientific">Paspalum notatum var. saurae</name>
    <dbReference type="NCBI Taxonomy" id="547442"/>
    <lineage>
        <taxon>Eukaryota</taxon>
        <taxon>Viridiplantae</taxon>
        <taxon>Streptophyta</taxon>
        <taxon>Embryophyta</taxon>
        <taxon>Tracheophyta</taxon>
        <taxon>Spermatophyta</taxon>
        <taxon>Magnoliopsida</taxon>
        <taxon>Liliopsida</taxon>
        <taxon>Poales</taxon>
        <taxon>Poaceae</taxon>
        <taxon>PACMAD clade</taxon>
        <taxon>Panicoideae</taxon>
        <taxon>Andropogonodae</taxon>
        <taxon>Paspaleae</taxon>
        <taxon>Paspalinae</taxon>
        <taxon>Paspalum</taxon>
    </lineage>
</organism>
<dbReference type="AlphaFoldDB" id="A0AAQ3XGA9"/>
<dbReference type="Proteomes" id="UP001341281">
    <property type="component" value="Chromosome 10"/>
</dbReference>
<accession>A0AAQ3XGA9</accession>
<dbReference type="EMBL" id="CP144754">
    <property type="protein sequence ID" value="WVZ97016.1"/>
    <property type="molecule type" value="Genomic_DNA"/>
</dbReference>
<feature type="non-terminal residue" evidence="1">
    <location>
        <position position="1"/>
    </location>
</feature>
<evidence type="ECO:0000313" key="2">
    <source>
        <dbReference type="Proteomes" id="UP001341281"/>
    </source>
</evidence>
<name>A0AAQ3XGA9_PASNO</name>
<evidence type="ECO:0000313" key="1">
    <source>
        <dbReference type="EMBL" id="WVZ97016.1"/>
    </source>
</evidence>
<sequence>DHVDWPQLLQVGRDGELNHRQRPAVEGQLDDLLDDADVVLPPLLGELTWSMTYHTLSLSGQRPTGTGQARCGGRCRPWCGWHTQDASPCGPRAGCNIGWMTWCMGVMSLPLATFSKAARMVLMLAVDDKVSAAGVLDVAERANDVDTFCVLAVI</sequence>
<reference evidence="1 2" key="1">
    <citation type="submission" date="2024-02" db="EMBL/GenBank/DDBJ databases">
        <title>High-quality chromosome-scale genome assembly of Pensacola bahiagrass (Paspalum notatum Flugge var. saurae).</title>
        <authorList>
            <person name="Vega J.M."/>
            <person name="Podio M."/>
            <person name="Orjuela J."/>
            <person name="Siena L.A."/>
            <person name="Pessino S.C."/>
            <person name="Combes M.C."/>
            <person name="Mariac C."/>
            <person name="Albertini E."/>
            <person name="Pupilli F."/>
            <person name="Ortiz J.P.A."/>
            <person name="Leblanc O."/>
        </authorList>
    </citation>
    <scope>NUCLEOTIDE SEQUENCE [LARGE SCALE GENOMIC DNA]</scope>
    <source>
        <strain evidence="1">R1</strain>
        <tissue evidence="1">Leaf</tissue>
    </source>
</reference>
<proteinExistence type="predicted"/>
<protein>
    <submittedName>
        <fullName evidence="1">Uncharacterized protein</fullName>
    </submittedName>
</protein>
<keyword evidence="2" id="KW-1185">Reference proteome</keyword>
<gene>
    <name evidence="1" type="ORF">U9M48_042583</name>
</gene>